<evidence type="ECO:0000313" key="2">
    <source>
        <dbReference type="EMBL" id="GEN75436.1"/>
    </source>
</evidence>
<protein>
    <recommendedName>
        <fullName evidence="1">Thiopeptide-type bacteriocin biosynthesis domain-containing protein</fullName>
    </recommendedName>
</protein>
<dbReference type="EMBL" id="BJYJ01000004">
    <property type="protein sequence ID" value="GEN75436.1"/>
    <property type="molecule type" value="Genomic_DNA"/>
</dbReference>
<dbReference type="AlphaFoldDB" id="A0A511YJW0"/>
<feature type="domain" description="Thiopeptide-type bacteriocin biosynthesis" evidence="1">
    <location>
        <begin position="12"/>
        <end position="273"/>
    </location>
</feature>
<dbReference type="OrthoDB" id="1273722at2"/>
<gene>
    <name evidence="2" type="ORF">CHA01nite_11760</name>
</gene>
<keyword evidence="3" id="KW-1185">Reference proteome</keyword>
<reference evidence="2 3" key="1">
    <citation type="submission" date="2019-07" db="EMBL/GenBank/DDBJ databases">
        <title>Whole genome shotgun sequence of Chryseobacterium hagamense NBRC 105253.</title>
        <authorList>
            <person name="Hosoyama A."/>
            <person name="Uohara A."/>
            <person name="Ohji S."/>
            <person name="Ichikawa N."/>
        </authorList>
    </citation>
    <scope>NUCLEOTIDE SEQUENCE [LARGE SCALE GENOMIC DNA]</scope>
    <source>
        <strain evidence="2 3">NBRC 105253</strain>
    </source>
</reference>
<comment type="caution">
    <text evidence="2">The sequence shown here is derived from an EMBL/GenBank/DDBJ whole genome shotgun (WGS) entry which is preliminary data.</text>
</comment>
<dbReference type="Pfam" id="PF14028">
    <property type="entry name" value="Lant_dehydr_C"/>
    <property type="match status" value="1"/>
</dbReference>
<dbReference type="NCBIfam" id="TIGR03891">
    <property type="entry name" value="thiopep_ocin"/>
    <property type="match status" value="1"/>
</dbReference>
<dbReference type="InterPro" id="IPR023809">
    <property type="entry name" value="Thiopep_bacteriocin_synth_dom"/>
</dbReference>
<evidence type="ECO:0000313" key="3">
    <source>
        <dbReference type="Proteomes" id="UP000321863"/>
    </source>
</evidence>
<accession>A0A511YJW0</accession>
<dbReference type="RefSeq" id="WP_146940398.1">
    <property type="nucleotide sequence ID" value="NZ_BJYJ01000004.1"/>
</dbReference>
<sequence length="295" mass="35493">MMKRKFAPGSEWLYLKIYTGIKTADLILEESVVPLVKCFQKENYISKWFFIRYNDPKPHLRLRFMLTDPQNYPEVLKSISASLQKFTESGEISNIVVDTYNREIERYGKNTIKDAETVFYRNSEFTLQCLHYDDEEEIIVSLFLIDQMLNKLNLSVQEKLEWMKDFNNAFKREFNADKKLNSQLDKKYKEFKPKYLDFLISDEFSEERSAILFNIEKNNAALENVLRRNENQSLRMSLQNFFQSIFHMNINRLFVSNQRVFEMIIYDYLVRYYKSEIFTISIKHRNRSENINTFG</sequence>
<dbReference type="Proteomes" id="UP000321863">
    <property type="component" value="Unassembled WGS sequence"/>
</dbReference>
<proteinExistence type="predicted"/>
<organism evidence="2 3">
    <name type="scientific">Chryseobacterium hagamense</name>
    <dbReference type="NCBI Taxonomy" id="395935"/>
    <lineage>
        <taxon>Bacteria</taxon>
        <taxon>Pseudomonadati</taxon>
        <taxon>Bacteroidota</taxon>
        <taxon>Flavobacteriia</taxon>
        <taxon>Flavobacteriales</taxon>
        <taxon>Weeksellaceae</taxon>
        <taxon>Chryseobacterium group</taxon>
        <taxon>Chryseobacterium</taxon>
    </lineage>
</organism>
<name>A0A511YJW0_9FLAO</name>
<evidence type="ECO:0000259" key="1">
    <source>
        <dbReference type="Pfam" id="PF14028"/>
    </source>
</evidence>